<evidence type="ECO:0000313" key="2">
    <source>
        <dbReference type="EMBL" id="QBG34608.1"/>
    </source>
</evidence>
<gene>
    <name evidence="2" type="ORF">EMK97_02055</name>
</gene>
<evidence type="ECO:0000256" key="1">
    <source>
        <dbReference type="SAM" id="Phobius"/>
    </source>
</evidence>
<organism evidence="2 3">
    <name type="scientific">Litorilituus sediminis</name>
    <dbReference type="NCBI Taxonomy" id="718192"/>
    <lineage>
        <taxon>Bacteria</taxon>
        <taxon>Pseudomonadati</taxon>
        <taxon>Pseudomonadota</taxon>
        <taxon>Gammaproteobacteria</taxon>
        <taxon>Alteromonadales</taxon>
        <taxon>Colwelliaceae</taxon>
        <taxon>Litorilituus</taxon>
    </lineage>
</organism>
<proteinExistence type="predicted"/>
<reference evidence="2 3" key="1">
    <citation type="submission" date="2018-12" db="EMBL/GenBank/DDBJ databases">
        <title>Complete genome of Litorilituus sediminis.</title>
        <authorList>
            <person name="Liu A."/>
            <person name="Rong J."/>
        </authorList>
    </citation>
    <scope>NUCLEOTIDE SEQUENCE [LARGE SCALE GENOMIC DNA]</scope>
    <source>
        <strain evidence="2 3">JCM 17549</strain>
    </source>
</reference>
<keyword evidence="1" id="KW-1133">Transmembrane helix</keyword>
<accession>A0A4P6P1Z7</accession>
<protein>
    <submittedName>
        <fullName evidence="2">Uncharacterized protein</fullName>
    </submittedName>
</protein>
<dbReference type="RefSeq" id="WP_130598980.1">
    <property type="nucleotide sequence ID" value="NZ_CP034759.1"/>
</dbReference>
<dbReference type="Proteomes" id="UP000290244">
    <property type="component" value="Chromosome"/>
</dbReference>
<keyword evidence="1" id="KW-0812">Transmembrane</keyword>
<dbReference type="EMBL" id="CP034759">
    <property type="protein sequence ID" value="QBG34608.1"/>
    <property type="molecule type" value="Genomic_DNA"/>
</dbReference>
<dbReference type="AlphaFoldDB" id="A0A4P6P1Z7"/>
<feature type="transmembrane region" description="Helical" evidence="1">
    <location>
        <begin position="6"/>
        <end position="24"/>
    </location>
</feature>
<sequence length="148" mass="17018">MTNFNYFKFGITLFIIGVFLIVFYRNYASINSALFPAENTEVSIPKPNIIKVPSDFLDHKQRKSSSIDFSKRSTSLNFSNSNKSVSYIRDSEYKPISKDAYTNKAKYAQDDASCSYWLQQYKETPNGHNKVEFDKACNGFIISNAMKR</sequence>
<keyword evidence="3" id="KW-1185">Reference proteome</keyword>
<dbReference type="KEGG" id="lsd:EMK97_02055"/>
<evidence type="ECO:0000313" key="3">
    <source>
        <dbReference type="Proteomes" id="UP000290244"/>
    </source>
</evidence>
<keyword evidence="1" id="KW-0472">Membrane</keyword>
<name>A0A4P6P1Z7_9GAMM</name>